<keyword evidence="2" id="KW-1185">Reference proteome</keyword>
<dbReference type="AlphaFoldDB" id="A0A834MYW1"/>
<sequence length="72" mass="8398">MLRLPKGIFCNNLLNLYLDFMKSTKVFPLVSEFNSNLPRHMKPKSARKAPNYPVYGNPVTPLPTHYYSNHQF</sequence>
<dbReference type="Proteomes" id="UP000600918">
    <property type="component" value="Unassembled WGS sequence"/>
</dbReference>
<name>A0A834MYW1_VESPE</name>
<accession>A0A834MYW1</accession>
<comment type="caution">
    <text evidence="1">The sequence shown here is derived from an EMBL/GenBank/DDBJ whole genome shotgun (WGS) entry which is preliminary data.</text>
</comment>
<proteinExistence type="predicted"/>
<reference evidence="1" key="1">
    <citation type="journal article" date="2020" name="G3 (Bethesda)">
        <title>High-Quality Assemblies for Three Invasive Social Wasps from the &lt;i&gt;Vespula&lt;/i&gt; Genus.</title>
        <authorList>
            <person name="Harrop T.W.R."/>
            <person name="Guhlin J."/>
            <person name="McLaughlin G.M."/>
            <person name="Permina E."/>
            <person name="Stockwell P."/>
            <person name="Gilligan J."/>
            <person name="Le Lec M.F."/>
            <person name="Gruber M.A.M."/>
            <person name="Quinn O."/>
            <person name="Lovegrove M."/>
            <person name="Duncan E.J."/>
            <person name="Remnant E.J."/>
            <person name="Van Eeckhoven J."/>
            <person name="Graham B."/>
            <person name="Knapp R.A."/>
            <person name="Langford K.W."/>
            <person name="Kronenberg Z."/>
            <person name="Press M.O."/>
            <person name="Eacker S.M."/>
            <person name="Wilson-Rankin E.E."/>
            <person name="Purcell J."/>
            <person name="Lester P.J."/>
            <person name="Dearden P.K."/>
        </authorList>
    </citation>
    <scope>NUCLEOTIDE SEQUENCE</scope>
    <source>
        <strain evidence="1">Volc-1</strain>
    </source>
</reference>
<gene>
    <name evidence="1" type="ORF">H0235_017597</name>
</gene>
<dbReference type="EMBL" id="JACSDY010000023">
    <property type="protein sequence ID" value="KAF7390435.1"/>
    <property type="molecule type" value="Genomic_DNA"/>
</dbReference>
<evidence type="ECO:0000313" key="1">
    <source>
        <dbReference type="EMBL" id="KAF7390435.1"/>
    </source>
</evidence>
<evidence type="ECO:0000313" key="2">
    <source>
        <dbReference type="Proteomes" id="UP000600918"/>
    </source>
</evidence>
<protein>
    <submittedName>
        <fullName evidence="1">Uncharacterized protein</fullName>
    </submittedName>
</protein>
<organism evidence="1 2">
    <name type="scientific">Vespula pensylvanica</name>
    <name type="common">Western yellow jacket</name>
    <name type="synonym">Wasp</name>
    <dbReference type="NCBI Taxonomy" id="30213"/>
    <lineage>
        <taxon>Eukaryota</taxon>
        <taxon>Metazoa</taxon>
        <taxon>Ecdysozoa</taxon>
        <taxon>Arthropoda</taxon>
        <taxon>Hexapoda</taxon>
        <taxon>Insecta</taxon>
        <taxon>Pterygota</taxon>
        <taxon>Neoptera</taxon>
        <taxon>Endopterygota</taxon>
        <taxon>Hymenoptera</taxon>
        <taxon>Apocrita</taxon>
        <taxon>Aculeata</taxon>
        <taxon>Vespoidea</taxon>
        <taxon>Vespidae</taxon>
        <taxon>Vespinae</taxon>
        <taxon>Vespula</taxon>
    </lineage>
</organism>